<evidence type="ECO:0000313" key="5">
    <source>
        <dbReference type="EMBL" id="MFE4105826.1"/>
    </source>
</evidence>
<dbReference type="EMBL" id="JBHZOL010000037">
    <property type="protein sequence ID" value="MFE4105826.1"/>
    <property type="molecule type" value="Genomic_DNA"/>
</dbReference>
<dbReference type="PROSITE" id="PS51118">
    <property type="entry name" value="HTH_HXLR"/>
    <property type="match status" value="1"/>
</dbReference>
<organism evidence="5 6">
    <name type="scientific">Almyronema epifaneia S1</name>
    <dbReference type="NCBI Taxonomy" id="2991925"/>
    <lineage>
        <taxon>Bacteria</taxon>
        <taxon>Bacillati</taxon>
        <taxon>Cyanobacteriota</taxon>
        <taxon>Cyanophyceae</taxon>
        <taxon>Nodosilineales</taxon>
        <taxon>Nodosilineaceae</taxon>
        <taxon>Almyronema</taxon>
        <taxon>Almyronema epifaneia</taxon>
    </lineage>
</organism>
<comment type="caution">
    <text evidence="5">The sequence shown here is derived from an EMBL/GenBank/DDBJ whole genome shotgun (WGS) entry which is preliminary data.</text>
</comment>
<dbReference type="Gene3D" id="1.10.10.10">
    <property type="entry name" value="Winged helix-like DNA-binding domain superfamily/Winged helix DNA-binding domain"/>
    <property type="match status" value="1"/>
</dbReference>
<reference evidence="5 6" key="1">
    <citation type="submission" date="2024-10" db="EMBL/GenBank/DDBJ databases">
        <authorList>
            <person name="Ratan Roy A."/>
            <person name="Morales Sandoval P.H."/>
            <person name="De Los Santos Villalobos S."/>
            <person name="Chakraborty S."/>
            <person name="Mukherjee J."/>
        </authorList>
    </citation>
    <scope>NUCLEOTIDE SEQUENCE [LARGE SCALE GENOMIC DNA]</scope>
    <source>
        <strain evidence="5 6">S1</strain>
    </source>
</reference>
<accession>A0ABW6ICF0</accession>
<protein>
    <submittedName>
        <fullName evidence="5">Winged helix-turn-helix transcriptional regulator</fullName>
    </submittedName>
</protein>
<dbReference type="Proteomes" id="UP001600165">
    <property type="component" value="Unassembled WGS sequence"/>
</dbReference>
<sequence>MAEQTQGTDFVQTTLKVLGGKWKILILWHLKDEPRRFNALKRLMPEISEKVLIQQLRELESDGLVSRKQYAKVPPHVEYAFTRYGQSLEPVLQTLCHWGETHLQRLSNKT</sequence>
<proteinExistence type="predicted"/>
<evidence type="ECO:0000259" key="4">
    <source>
        <dbReference type="PROSITE" id="PS51118"/>
    </source>
</evidence>
<feature type="domain" description="HTH hxlR-type" evidence="4">
    <location>
        <begin position="8"/>
        <end position="107"/>
    </location>
</feature>
<evidence type="ECO:0000313" key="6">
    <source>
        <dbReference type="Proteomes" id="UP001600165"/>
    </source>
</evidence>
<dbReference type="Pfam" id="PF01638">
    <property type="entry name" value="HxlR"/>
    <property type="match status" value="1"/>
</dbReference>
<gene>
    <name evidence="5" type="ORF">ACFVKH_06030</name>
</gene>
<dbReference type="InterPro" id="IPR036390">
    <property type="entry name" value="WH_DNA-bd_sf"/>
</dbReference>
<keyword evidence="2" id="KW-0238">DNA-binding</keyword>
<dbReference type="PANTHER" id="PTHR33204">
    <property type="entry name" value="TRANSCRIPTIONAL REGULATOR, MARR FAMILY"/>
    <property type="match status" value="1"/>
</dbReference>
<dbReference type="SUPFAM" id="SSF46785">
    <property type="entry name" value="Winged helix' DNA-binding domain"/>
    <property type="match status" value="1"/>
</dbReference>
<keyword evidence="6" id="KW-1185">Reference proteome</keyword>
<evidence type="ECO:0000256" key="2">
    <source>
        <dbReference type="ARBA" id="ARBA00023125"/>
    </source>
</evidence>
<dbReference type="PANTHER" id="PTHR33204:SF29">
    <property type="entry name" value="TRANSCRIPTIONAL REGULATOR"/>
    <property type="match status" value="1"/>
</dbReference>
<keyword evidence="1" id="KW-0805">Transcription regulation</keyword>
<dbReference type="InterPro" id="IPR036388">
    <property type="entry name" value="WH-like_DNA-bd_sf"/>
</dbReference>
<keyword evidence="3" id="KW-0804">Transcription</keyword>
<dbReference type="RefSeq" id="WP_377962992.1">
    <property type="nucleotide sequence ID" value="NZ_JBHZOL010000037.1"/>
</dbReference>
<evidence type="ECO:0000256" key="3">
    <source>
        <dbReference type="ARBA" id="ARBA00023163"/>
    </source>
</evidence>
<dbReference type="InterPro" id="IPR002577">
    <property type="entry name" value="HTH_HxlR"/>
</dbReference>
<evidence type="ECO:0000256" key="1">
    <source>
        <dbReference type="ARBA" id="ARBA00023015"/>
    </source>
</evidence>
<name>A0ABW6ICF0_9CYAN</name>